<accession>A0A1G8D5Z7</accession>
<evidence type="ECO:0000313" key="1">
    <source>
        <dbReference type="EMBL" id="SDH53101.1"/>
    </source>
</evidence>
<dbReference type="AlphaFoldDB" id="A0A1G8D5Z7"/>
<evidence type="ECO:0000313" key="2">
    <source>
        <dbReference type="Proteomes" id="UP000199643"/>
    </source>
</evidence>
<evidence type="ECO:0008006" key="3">
    <source>
        <dbReference type="Google" id="ProtNLM"/>
    </source>
</evidence>
<gene>
    <name evidence="1" type="ORF">SAMN05421827_12818</name>
</gene>
<dbReference type="Pfam" id="PF13342">
    <property type="entry name" value="Toprim_Crpt"/>
    <property type="match status" value="2"/>
</dbReference>
<dbReference type="Proteomes" id="UP000199643">
    <property type="component" value="Unassembled WGS sequence"/>
</dbReference>
<dbReference type="RefSeq" id="WP_090504109.1">
    <property type="nucleotide sequence ID" value="NZ_FNCH01000028.1"/>
</dbReference>
<dbReference type="InterPro" id="IPR025589">
    <property type="entry name" value="Toprim_C_rpt"/>
</dbReference>
<dbReference type="OrthoDB" id="753911at2"/>
<organism evidence="1 2">
    <name type="scientific">Pedobacter terrae</name>
    <dbReference type="NCBI Taxonomy" id="405671"/>
    <lineage>
        <taxon>Bacteria</taxon>
        <taxon>Pseudomonadati</taxon>
        <taxon>Bacteroidota</taxon>
        <taxon>Sphingobacteriia</taxon>
        <taxon>Sphingobacteriales</taxon>
        <taxon>Sphingobacteriaceae</taxon>
        <taxon>Pedobacter</taxon>
    </lineage>
</organism>
<sequence length="271" mass="30959">MEKVAKCPVCNQGNLVEGAKGYMCNHFKSMDDKCSFTIFKTYFGKEMTKDIVKQLADHKETEFFDDLVNKDNKLFSAKLAIEDGVIKPHFQHNSLDTSCPKCGKEVKISTKAFICEGFFNDKDCDLYINRNVAGVYLSENDAEVLLNGSSTDYRTDFLSNSQRMFGAKLILDDSFQVKFDFEIVKCPKCKTGSVSANHWAYGCSNYRNEEIKCEFTVWREISGKKITLKDLMDLCHKGSSDKTKFKPKNGDEYTGFYKLDKDYKLEIVKVS</sequence>
<dbReference type="EMBL" id="FNCH01000028">
    <property type="protein sequence ID" value="SDH53101.1"/>
    <property type="molecule type" value="Genomic_DNA"/>
</dbReference>
<name>A0A1G8D5Z7_9SPHI</name>
<dbReference type="STRING" id="405671.SAMN05421827_12818"/>
<keyword evidence="2" id="KW-1185">Reference proteome</keyword>
<proteinExistence type="predicted"/>
<reference evidence="2" key="1">
    <citation type="submission" date="2016-10" db="EMBL/GenBank/DDBJ databases">
        <authorList>
            <person name="Varghese N."/>
            <person name="Submissions S."/>
        </authorList>
    </citation>
    <scope>NUCLEOTIDE SEQUENCE [LARGE SCALE GENOMIC DNA]</scope>
    <source>
        <strain evidence="2">DSM 17933</strain>
    </source>
</reference>
<protein>
    <recommendedName>
        <fullName evidence="3">DNA topoisomerase I</fullName>
    </recommendedName>
</protein>